<keyword evidence="1" id="KW-0472">Membrane</keyword>
<organism evidence="2 3">
    <name type="scientific">Caerostris darwini</name>
    <dbReference type="NCBI Taxonomy" id="1538125"/>
    <lineage>
        <taxon>Eukaryota</taxon>
        <taxon>Metazoa</taxon>
        <taxon>Ecdysozoa</taxon>
        <taxon>Arthropoda</taxon>
        <taxon>Chelicerata</taxon>
        <taxon>Arachnida</taxon>
        <taxon>Araneae</taxon>
        <taxon>Araneomorphae</taxon>
        <taxon>Entelegynae</taxon>
        <taxon>Araneoidea</taxon>
        <taxon>Araneidae</taxon>
        <taxon>Caerostris</taxon>
    </lineage>
</organism>
<dbReference type="EMBL" id="BPLQ01003418">
    <property type="protein sequence ID" value="GIY00360.1"/>
    <property type="molecule type" value="Genomic_DNA"/>
</dbReference>
<evidence type="ECO:0000313" key="2">
    <source>
        <dbReference type="EMBL" id="GIY00360.1"/>
    </source>
</evidence>
<dbReference type="AlphaFoldDB" id="A0AAV4PTB1"/>
<keyword evidence="1" id="KW-1133">Transmembrane helix</keyword>
<accession>A0AAV4PTB1</accession>
<dbReference type="Proteomes" id="UP001054837">
    <property type="component" value="Unassembled WGS sequence"/>
</dbReference>
<sequence length="114" mass="12456">MLNAVDRNLGTSVYAPAAATIASASTMWLVLHSEGLILFILSPCTAGDDVLPLQSGFFKSNLSDKHFPFSILFTNEISFTREEVFNTHNTKAWAVDNTYGARTGTAQHCFIVNV</sequence>
<evidence type="ECO:0000256" key="1">
    <source>
        <dbReference type="SAM" id="Phobius"/>
    </source>
</evidence>
<evidence type="ECO:0000313" key="3">
    <source>
        <dbReference type="Proteomes" id="UP001054837"/>
    </source>
</evidence>
<comment type="caution">
    <text evidence="2">The sequence shown here is derived from an EMBL/GenBank/DDBJ whole genome shotgun (WGS) entry which is preliminary data.</text>
</comment>
<reference evidence="2 3" key="1">
    <citation type="submission" date="2021-06" db="EMBL/GenBank/DDBJ databases">
        <title>Caerostris darwini draft genome.</title>
        <authorList>
            <person name="Kono N."/>
            <person name="Arakawa K."/>
        </authorList>
    </citation>
    <scope>NUCLEOTIDE SEQUENCE [LARGE SCALE GENOMIC DNA]</scope>
</reference>
<feature type="transmembrane region" description="Helical" evidence="1">
    <location>
        <begin position="12"/>
        <end position="31"/>
    </location>
</feature>
<gene>
    <name evidence="2" type="ORF">CDAR_583441</name>
</gene>
<protein>
    <submittedName>
        <fullName evidence="2">Uncharacterized protein</fullName>
    </submittedName>
</protein>
<keyword evidence="1" id="KW-0812">Transmembrane</keyword>
<keyword evidence="3" id="KW-1185">Reference proteome</keyword>
<name>A0AAV4PTB1_9ARAC</name>
<proteinExistence type="predicted"/>